<dbReference type="PANTHER" id="PTHR40516:SF1">
    <property type="entry name" value="ANTITOXIN CHPS-RELATED"/>
    <property type="match status" value="1"/>
</dbReference>
<dbReference type="Pfam" id="PF04014">
    <property type="entry name" value="MazE_antitoxin"/>
    <property type="match status" value="1"/>
</dbReference>
<dbReference type="Gene3D" id="2.10.260.10">
    <property type="match status" value="1"/>
</dbReference>
<organism evidence="2">
    <name type="scientific">Candidatus Tisiphia endosymbiont of Sergentomyia squamirostris</name>
    <dbReference type="NCBI Taxonomy" id="3113639"/>
    <lineage>
        <taxon>Bacteria</taxon>
        <taxon>Pseudomonadati</taxon>
        <taxon>Pseudomonadota</taxon>
        <taxon>Alphaproteobacteria</taxon>
        <taxon>Rickettsiales</taxon>
        <taxon>Rickettsiaceae</taxon>
        <taxon>Rickettsieae</taxon>
        <taxon>Candidatus Tisiphia</taxon>
    </lineage>
</organism>
<dbReference type="GO" id="GO:0003677">
    <property type="term" value="F:DNA binding"/>
    <property type="evidence" value="ECO:0007669"/>
    <property type="project" value="UniProtKB-KW"/>
</dbReference>
<dbReference type="InterPro" id="IPR039052">
    <property type="entry name" value="Antitox_PemI-like"/>
</dbReference>
<accession>A0AAT9G8F1</accession>
<keyword evidence="2" id="KW-0238">DNA-binding</keyword>
<name>A0AAT9G8F1_9RICK</name>
<reference evidence="2" key="1">
    <citation type="submission" date="2024-01" db="EMBL/GenBank/DDBJ databases">
        <title>Sequencing the genomes of a sandfly, Sergentomyia squamirostris, and its two endosymbionts.</title>
        <authorList>
            <person name="Itokawa K."/>
            <person name="Sanjoba C."/>
        </authorList>
    </citation>
    <scope>NUCLEOTIDE SEQUENCE</scope>
    <source>
        <strain evidence="2">RiSSQ</strain>
    </source>
</reference>
<proteinExistence type="predicted"/>
<dbReference type="AlphaFoldDB" id="A0AAT9G8F1"/>
<dbReference type="EMBL" id="AP029170">
    <property type="protein sequence ID" value="BFD46096.1"/>
    <property type="molecule type" value="Genomic_DNA"/>
</dbReference>
<dbReference type="PANTHER" id="PTHR40516">
    <property type="entry name" value="ANTITOXIN CHPS-RELATED"/>
    <property type="match status" value="1"/>
</dbReference>
<dbReference type="InterPro" id="IPR037914">
    <property type="entry name" value="SpoVT-AbrB_sf"/>
</dbReference>
<dbReference type="SUPFAM" id="SSF89447">
    <property type="entry name" value="AbrB/MazE/MraZ-like"/>
    <property type="match status" value="1"/>
</dbReference>
<dbReference type="SMART" id="SM00966">
    <property type="entry name" value="SpoVT_AbrB"/>
    <property type="match status" value="1"/>
</dbReference>
<gene>
    <name evidence="2" type="ORF">DMENIID0002_07420</name>
</gene>
<evidence type="ECO:0000259" key="1">
    <source>
        <dbReference type="SMART" id="SM00966"/>
    </source>
</evidence>
<protein>
    <submittedName>
        <fullName evidence="2">AbrB/MazE/SpoVT family DNA-binding domain-containing protein</fullName>
    </submittedName>
</protein>
<feature type="domain" description="SpoVT-AbrB" evidence="1">
    <location>
        <begin position="6"/>
        <end position="51"/>
    </location>
</feature>
<evidence type="ECO:0000313" key="2">
    <source>
        <dbReference type="EMBL" id="BFD46096.1"/>
    </source>
</evidence>
<dbReference type="InterPro" id="IPR007159">
    <property type="entry name" value="SpoVT-AbrB_dom"/>
</dbReference>
<sequence length="78" mass="8953">MQTQIQKWGNSLGIRIPKHLADKLHFQQGTFVNLETADNYLIISTETSELDILLDNITDYNCHHKILNDDIAVGNESW</sequence>
<dbReference type="GO" id="GO:0097351">
    <property type="term" value="F:toxin sequestering activity"/>
    <property type="evidence" value="ECO:0007669"/>
    <property type="project" value="InterPro"/>
</dbReference>